<evidence type="ECO:0000313" key="3">
    <source>
        <dbReference type="EMBL" id="PPQ85699.1"/>
    </source>
</evidence>
<feature type="region of interest" description="Disordered" evidence="1">
    <location>
        <begin position="62"/>
        <end position="87"/>
    </location>
</feature>
<dbReference type="AlphaFoldDB" id="A0A409X4L9"/>
<reference evidence="3 4" key="1">
    <citation type="journal article" date="2018" name="Evol. Lett.">
        <title>Horizontal gene cluster transfer increased hallucinogenic mushroom diversity.</title>
        <authorList>
            <person name="Reynolds H.T."/>
            <person name="Vijayakumar V."/>
            <person name="Gluck-Thaler E."/>
            <person name="Korotkin H.B."/>
            <person name="Matheny P.B."/>
            <person name="Slot J.C."/>
        </authorList>
    </citation>
    <scope>NUCLEOTIDE SEQUENCE [LARGE SCALE GENOMIC DNA]</scope>
    <source>
        <strain evidence="3 4">SRW20</strain>
    </source>
</reference>
<gene>
    <name evidence="3" type="ORF">CVT26_005855</name>
</gene>
<feature type="domain" description="DUF4246" evidence="2">
    <location>
        <begin position="6"/>
        <end position="293"/>
    </location>
</feature>
<dbReference type="STRING" id="231916.A0A409X4L9"/>
<dbReference type="Proteomes" id="UP000284706">
    <property type="component" value="Unassembled WGS sequence"/>
</dbReference>
<keyword evidence="4" id="KW-1185">Reference proteome</keyword>
<comment type="caution">
    <text evidence="3">The sequence shown here is derived from an EMBL/GenBank/DDBJ whole genome shotgun (WGS) entry which is preliminary data.</text>
</comment>
<protein>
    <recommendedName>
        <fullName evidence="2">DUF4246 domain-containing protein</fullName>
    </recommendedName>
</protein>
<evidence type="ECO:0000259" key="2">
    <source>
        <dbReference type="Pfam" id="PF14033"/>
    </source>
</evidence>
<dbReference type="PANTHER" id="PTHR33119:SF1">
    <property type="entry name" value="FE2OG DIOXYGENASE DOMAIN-CONTAINING PROTEIN"/>
    <property type="match status" value="1"/>
</dbReference>
<dbReference type="Pfam" id="PF14033">
    <property type="entry name" value="DUF4246"/>
    <property type="match status" value="1"/>
</dbReference>
<dbReference type="InterPro" id="IPR025340">
    <property type="entry name" value="DUF4246"/>
</dbReference>
<sequence>VDISGEEARITTYINNLHPQEEKPLYALIEKLIEASIPLWDKSLAPLSEDSFMVNRDQRIPYESVKYDPDPEDLSDSEGPQQLPGEDEDAYWERREEWIQAMREANLVMPEPGEFTPLEEPPKFGLREVYGGRGRGLQVIVKLANIELTPEKPRYERGSWHVEGQMNEHIVASALYYYSNENITPSHLSFRAQLDQEAATVDISYPQSEHGWLSTIFGCEQGESAVQELGSVETREGRLVSFTNILQHRVGPFELVDKGKKGYRKIVALFLVDPGVRVISTAHVPCQQQEWWWKATQELHLELEENAHISKGGNKGAGSSSSSSSIRAGVGVAQGIAKLPLELQDHVLEDVDFPISLQEAKRLRLELMQERKEFVVKSGKLFESNTFSLCEH</sequence>
<dbReference type="PANTHER" id="PTHR33119">
    <property type="entry name" value="IFI3P"/>
    <property type="match status" value="1"/>
</dbReference>
<evidence type="ECO:0000256" key="1">
    <source>
        <dbReference type="SAM" id="MobiDB-lite"/>
    </source>
</evidence>
<feature type="non-terminal residue" evidence="3">
    <location>
        <position position="1"/>
    </location>
</feature>
<dbReference type="InterPro" id="IPR049192">
    <property type="entry name" value="DUF4246_C"/>
</dbReference>
<dbReference type="EMBL" id="NHYE01004240">
    <property type="protein sequence ID" value="PPQ85699.1"/>
    <property type="molecule type" value="Genomic_DNA"/>
</dbReference>
<dbReference type="InParanoid" id="A0A409X4L9"/>
<accession>A0A409X4L9</accession>
<evidence type="ECO:0000313" key="4">
    <source>
        <dbReference type="Proteomes" id="UP000284706"/>
    </source>
</evidence>
<dbReference type="OrthoDB" id="415532at2759"/>
<organism evidence="3 4">
    <name type="scientific">Gymnopilus dilepis</name>
    <dbReference type="NCBI Taxonomy" id="231916"/>
    <lineage>
        <taxon>Eukaryota</taxon>
        <taxon>Fungi</taxon>
        <taxon>Dikarya</taxon>
        <taxon>Basidiomycota</taxon>
        <taxon>Agaricomycotina</taxon>
        <taxon>Agaricomycetes</taxon>
        <taxon>Agaricomycetidae</taxon>
        <taxon>Agaricales</taxon>
        <taxon>Agaricineae</taxon>
        <taxon>Hymenogastraceae</taxon>
        <taxon>Gymnopilus</taxon>
    </lineage>
</organism>
<proteinExistence type="predicted"/>
<name>A0A409X4L9_9AGAR</name>